<evidence type="ECO:0000313" key="3">
    <source>
        <dbReference type="EMBL" id="GIF00527.1"/>
    </source>
</evidence>
<accession>A0A919KBT6</accession>
<evidence type="ECO:0000256" key="1">
    <source>
        <dbReference type="SAM" id="MobiDB-lite"/>
    </source>
</evidence>
<name>A0A919KBT6_9ACTN</name>
<protein>
    <recommendedName>
        <fullName evidence="5">PepSY domain-containing protein</fullName>
    </recommendedName>
</protein>
<comment type="caution">
    <text evidence="3">The sequence shown here is derived from an EMBL/GenBank/DDBJ whole genome shotgun (WGS) entry which is preliminary data.</text>
</comment>
<evidence type="ECO:0008006" key="5">
    <source>
        <dbReference type="Google" id="ProtNLM"/>
    </source>
</evidence>
<keyword evidence="4" id="KW-1185">Reference proteome</keyword>
<dbReference type="Gene3D" id="3.10.450.40">
    <property type="match status" value="1"/>
</dbReference>
<feature type="region of interest" description="Disordered" evidence="1">
    <location>
        <begin position="26"/>
        <end position="139"/>
    </location>
</feature>
<keyword evidence="2" id="KW-0732">Signal</keyword>
<dbReference type="AlphaFoldDB" id="A0A919KBT6"/>
<evidence type="ECO:0000313" key="4">
    <source>
        <dbReference type="Proteomes" id="UP000636960"/>
    </source>
</evidence>
<sequence length="197" mass="19410">MKRSTLIAAAAGAVLVLGVAGTALAAADDSGSAGAAVTASPSPDATDDDNGLRGDGTVDDGGPGPAPGATGDDFTGSPSPGATDDDFTASPSPDATDDDNGRRGDGSLDDDGPGSGSTTSPATKAPSTGQITAAQAGRIAQSAAGGGRIIKIEAEWEHGRAVWDVRVMNGSVRHDIDVDRATGEINRHKSKDKGDDD</sequence>
<evidence type="ECO:0000256" key="2">
    <source>
        <dbReference type="SAM" id="SignalP"/>
    </source>
</evidence>
<feature type="signal peptide" evidence="2">
    <location>
        <begin position="1"/>
        <end position="25"/>
    </location>
</feature>
<reference evidence="3" key="1">
    <citation type="submission" date="2021-01" db="EMBL/GenBank/DDBJ databases">
        <title>Whole genome shotgun sequence of Actinoplanes rishiriensis NBRC 108556.</title>
        <authorList>
            <person name="Komaki H."/>
            <person name="Tamura T."/>
        </authorList>
    </citation>
    <scope>NUCLEOTIDE SEQUENCE</scope>
    <source>
        <strain evidence="3">NBRC 108556</strain>
    </source>
</reference>
<dbReference type="RefSeq" id="WP_203788412.1">
    <property type="nucleotide sequence ID" value="NZ_BOMV01000083.1"/>
</dbReference>
<gene>
    <name evidence="3" type="ORF">Ari01nite_79910</name>
</gene>
<dbReference type="Proteomes" id="UP000636960">
    <property type="component" value="Unassembled WGS sequence"/>
</dbReference>
<proteinExistence type="predicted"/>
<feature type="chain" id="PRO_5037263977" description="PepSY domain-containing protein" evidence="2">
    <location>
        <begin position="26"/>
        <end position="197"/>
    </location>
</feature>
<feature type="compositionally biased region" description="Low complexity" evidence="1">
    <location>
        <begin position="26"/>
        <end position="40"/>
    </location>
</feature>
<dbReference type="EMBL" id="BOMV01000083">
    <property type="protein sequence ID" value="GIF00527.1"/>
    <property type="molecule type" value="Genomic_DNA"/>
</dbReference>
<organism evidence="3 4">
    <name type="scientific">Paractinoplanes rishiriensis</name>
    <dbReference type="NCBI Taxonomy" id="1050105"/>
    <lineage>
        <taxon>Bacteria</taxon>
        <taxon>Bacillati</taxon>
        <taxon>Actinomycetota</taxon>
        <taxon>Actinomycetes</taxon>
        <taxon>Micromonosporales</taxon>
        <taxon>Micromonosporaceae</taxon>
        <taxon>Paractinoplanes</taxon>
    </lineage>
</organism>
<feature type="compositionally biased region" description="Low complexity" evidence="1">
    <location>
        <begin position="116"/>
        <end position="139"/>
    </location>
</feature>
<feature type="region of interest" description="Disordered" evidence="1">
    <location>
        <begin position="175"/>
        <end position="197"/>
    </location>
</feature>